<proteinExistence type="predicted"/>
<dbReference type="Proteomes" id="UP000593567">
    <property type="component" value="Unassembled WGS sequence"/>
</dbReference>
<name>A0A7J7J0N2_BUGNE</name>
<protein>
    <submittedName>
        <fullName evidence="1">Uncharacterized protein</fullName>
    </submittedName>
</protein>
<comment type="caution">
    <text evidence="1">The sequence shown here is derived from an EMBL/GenBank/DDBJ whole genome shotgun (WGS) entry which is preliminary data.</text>
</comment>
<accession>A0A7J7J0N2</accession>
<organism evidence="1 2">
    <name type="scientific">Bugula neritina</name>
    <name type="common">Brown bryozoan</name>
    <name type="synonym">Sertularia neritina</name>
    <dbReference type="NCBI Taxonomy" id="10212"/>
    <lineage>
        <taxon>Eukaryota</taxon>
        <taxon>Metazoa</taxon>
        <taxon>Spiralia</taxon>
        <taxon>Lophotrochozoa</taxon>
        <taxon>Bryozoa</taxon>
        <taxon>Gymnolaemata</taxon>
        <taxon>Cheilostomatida</taxon>
        <taxon>Flustrina</taxon>
        <taxon>Buguloidea</taxon>
        <taxon>Bugulidae</taxon>
        <taxon>Bugula</taxon>
    </lineage>
</organism>
<sequence>MFRYKFRVCETGQCRGVIHAFVIVCQLLFQSSCPIHQHSTILPPPSVLGFSFSESPSHRFVWLAFFSYLPVL</sequence>
<dbReference type="EMBL" id="VXIV02003216">
    <property type="protein sequence ID" value="KAF6019673.1"/>
    <property type="molecule type" value="Genomic_DNA"/>
</dbReference>
<reference evidence="1" key="1">
    <citation type="submission" date="2020-06" db="EMBL/GenBank/DDBJ databases">
        <title>Draft genome of Bugula neritina, a colonial animal packing powerful symbionts and potential medicines.</title>
        <authorList>
            <person name="Rayko M."/>
        </authorList>
    </citation>
    <scope>NUCLEOTIDE SEQUENCE [LARGE SCALE GENOMIC DNA]</scope>
    <source>
        <strain evidence="1">Kwan_BN1</strain>
    </source>
</reference>
<dbReference type="AlphaFoldDB" id="A0A7J7J0N2"/>
<evidence type="ECO:0000313" key="2">
    <source>
        <dbReference type="Proteomes" id="UP000593567"/>
    </source>
</evidence>
<keyword evidence="2" id="KW-1185">Reference proteome</keyword>
<gene>
    <name evidence="1" type="ORF">EB796_022036</name>
</gene>
<evidence type="ECO:0000313" key="1">
    <source>
        <dbReference type="EMBL" id="KAF6019673.1"/>
    </source>
</evidence>